<name>A0A1H0QTV9_SELRU</name>
<evidence type="ECO:0000259" key="2">
    <source>
        <dbReference type="Pfam" id="PF02169"/>
    </source>
</evidence>
<gene>
    <name evidence="3" type="ORF">SAMN05216366_10954</name>
</gene>
<protein>
    <recommendedName>
        <fullName evidence="2">Lipoprotein LPP20-like domain-containing protein</fullName>
    </recommendedName>
</protein>
<dbReference type="InterPro" id="IPR024952">
    <property type="entry name" value="LPP20-like_dom"/>
</dbReference>
<reference evidence="3 4" key="1">
    <citation type="submission" date="2016-10" db="EMBL/GenBank/DDBJ databases">
        <authorList>
            <person name="de Groot N.N."/>
        </authorList>
    </citation>
    <scope>NUCLEOTIDE SEQUENCE [LARGE SCALE GENOMIC DNA]</scope>
    <source>
        <strain evidence="3 4">S137</strain>
    </source>
</reference>
<proteinExistence type="predicted"/>
<feature type="domain" description="Lipoprotein LPP20-like" evidence="2">
    <location>
        <begin position="47"/>
        <end position="128"/>
    </location>
</feature>
<dbReference type="RefSeq" id="WP_074571931.1">
    <property type="nucleotide sequence ID" value="NZ_FNJQ01000009.1"/>
</dbReference>
<evidence type="ECO:0000256" key="1">
    <source>
        <dbReference type="SAM" id="SignalP"/>
    </source>
</evidence>
<organism evidence="3 4">
    <name type="scientific">Selenomonas ruminantium</name>
    <dbReference type="NCBI Taxonomy" id="971"/>
    <lineage>
        <taxon>Bacteria</taxon>
        <taxon>Bacillati</taxon>
        <taxon>Bacillota</taxon>
        <taxon>Negativicutes</taxon>
        <taxon>Selenomonadales</taxon>
        <taxon>Selenomonadaceae</taxon>
        <taxon>Selenomonas</taxon>
    </lineage>
</organism>
<accession>A0A1H0QTV9</accession>
<feature type="signal peptide" evidence="1">
    <location>
        <begin position="1"/>
        <end position="22"/>
    </location>
</feature>
<dbReference type="Proteomes" id="UP000182412">
    <property type="component" value="Unassembled WGS sequence"/>
</dbReference>
<evidence type="ECO:0000313" key="3">
    <source>
        <dbReference type="EMBL" id="SDP20565.1"/>
    </source>
</evidence>
<dbReference type="AlphaFoldDB" id="A0A1H0QTV9"/>
<dbReference type="OrthoDB" id="9813452at2"/>
<dbReference type="EMBL" id="FNJQ01000009">
    <property type="protein sequence ID" value="SDP20565.1"/>
    <property type="molecule type" value="Genomic_DNA"/>
</dbReference>
<evidence type="ECO:0000313" key="4">
    <source>
        <dbReference type="Proteomes" id="UP000182412"/>
    </source>
</evidence>
<sequence length="311" mass="32173">MNRICKAMLCLAGSMMFLAASATSTFAMGNGTGEIDYEGGVVRAQGMGIAPAKAVNMAQARIMARRAAVVDGWRQLAETVKGVDIDSETTLEMNMVQSDVVRSKMSASIKGARVVEEHMEADGAYVVTMEVPMFGVSGSVAAAAMPKPEVKESFPQPVADVAPAAPVTQTVHVDVTVNTQTPAPAAPVKGSSAAAAPSGKAIGGFTGLIVDCRGMGLKPVMSPVIKNANGQPIYGYKNLDYDGVIANGMAGYTSDMSRGVARAGSHPLVVKAVSLDNHNGNPVLSVADANRVLIENGATGFLDKTNVVFVR</sequence>
<keyword evidence="1" id="KW-0732">Signal</keyword>
<feature type="chain" id="PRO_5039463831" description="Lipoprotein LPP20-like domain-containing protein" evidence="1">
    <location>
        <begin position="23"/>
        <end position="311"/>
    </location>
</feature>
<dbReference type="Pfam" id="PF02169">
    <property type="entry name" value="LPP20"/>
    <property type="match status" value="1"/>
</dbReference>